<evidence type="ECO:0000313" key="2">
    <source>
        <dbReference type="Proteomes" id="UP001470230"/>
    </source>
</evidence>
<comment type="caution">
    <text evidence="1">The sequence shown here is derived from an EMBL/GenBank/DDBJ whole genome shotgun (WGS) entry which is preliminary data.</text>
</comment>
<accession>A0ABR2IBJ3</accession>
<reference evidence="1 2" key="1">
    <citation type="submission" date="2024-04" db="EMBL/GenBank/DDBJ databases">
        <title>Tritrichomonas musculus Genome.</title>
        <authorList>
            <person name="Alves-Ferreira E."/>
            <person name="Grigg M."/>
            <person name="Lorenzi H."/>
            <person name="Galac M."/>
        </authorList>
    </citation>
    <scope>NUCLEOTIDE SEQUENCE [LARGE SCALE GENOMIC DNA]</scope>
    <source>
        <strain evidence="1 2">EAF2021</strain>
    </source>
</reference>
<name>A0ABR2IBJ3_9EUKA</name>
<organism evidence="1 2">
    <name type="scientific">Tritrichomonas musculus</name>
    <dbReference type="NCBI Taxonomy" id="1915356"/>
    <lineage>
        <taxon>Eukaryota</taxon>
        <taxon>Metamonada</taxon>
        <taxon>Parabasalia</taxon>
        <taxon>Tritrichomonadida</taxon>
        <taxon>Tritrichomonadidae</taxon>
        <taxon>Tritrichomonas</taxon>
    </lineage>
</organism>
<keyword evidence="2" id="KW-1185">Reference proteome</keyword>
<dbReference type="Proteomes" id="UP001470230">
    <property type="component" value="Unassembled WGS sequence"/>
</dbReference>
<dbReference type="EMBL" id="JAPFFF010000018">
    <property type="protein sequence ID" value="KAK8860341.1"/>
    <property type="molecule type" value="Genomic_DNA"/>
</dbReference>
<evidence type="ECO:0000313" key="1">
    <source>
        <dbReference type="EMBL" id="KAK8860341.1"/>
    </source>
</evidence>
<proteinExistence type="predicted"/>
<sequence>MFSNQQQKTRNEIDILFEKNPKPSLEEILACQCLVSQFRDNNEKLVARLMDEEVLKDLYHTVMITKEKSMQKLITSLFQTSNYALHEVFIKNLRITEYAISALDLDTVTGKYAVGVISRFISRALDTWPEETSELFRVSKVIYPTIIKHIDESCVFQAVTDLINDTHPGITLFMWHLFMRLAKKRYIGKDRPQCVFLEPDLEIDFELNESHKHNIIEILKLFFEYKNGKAEGFENCMMEFISETDELIPSLFEVAKHIGPNNKVAQRTIEYIKKYYESDMCPLEKAISYLSICIDLIPIEIHEAIIFFSLTNERVTNFVLLSGEELAASLCKSKSVDTNSIKKNLTSIVAYAWNNMQNKIQHPESEQFHHLCPSVLVPFILDVGILLIDAETDVKGWKDFVGKLLSRWKSGTECEAADEFGPDSMLDLSFVFESGDWDQPLISKLTETFFNM</sequence>
<gene>
    <name evidence="1" type="ORF">M9Y10_012005</name>
</gene>
<protein>
    <submittedName>
        <fullName evidence="1">Uncharacterized protein</fullName>
    </submittedName>
</protein>